<reference evidence="1" key="1">
    <citation type="submission" date="2018-06" db="EMBL/GenBank/DDBJ databases">
        <authorList>
            <person name="Zhirakovskaya E."/>
        </authorList>
    </citation>
    <scope>NUCLEOTIDE SEQUENCE</scope>
</reference>
<sequence length="51" mass="5422">MKIYLTQCGITLALVISYALPATAEDAIVVTAERRAQEVDDVALSVTVLGE</sequence>
<proteinExistence type="predicted"/>
<organism evidence="1">
    <name type="scientific">hydrothermal vent metagenome</name>
    <dbReference type="NCBI Taxonomy" id="652676"/>
    <lineage>
        <taxon>unclassified sequences</taxon>
        <taxon>metagenomes</taxon>
        <taxon>ecological metagenomes</taxon>
    </lineage>
</organism>
<gene>
    <name evidence="1" type="ORF">MNBD_ALPHA05-1485</name>
</gene>
<dbReference type="AlphaFoldDB" id="A0A3B0S758"/>
<feature type="non-terminal residue" evidence="1">
    <location>
        <position position="51"/>
    </location>
</feature>
<dbReference type="EMBL" id="UOEH01000284">
    <property type="protein sequence ID" value="VAV99732.1"/>
    <property type="molecule type" value="Genomic_DNA"/>
</dbReference>
<protein>
    <submittedName>
        <fullName evidence="1">Uncharacterized protein</fullName>
    </submittedName>
</protein>
<accession>A0A3B0S758</accession>
<name>A0A3B0S758_9ZZZZ</name>
<evidence type="ECO:0000313" key="1">
    <source>
        <dbReference type="EMBL" id="VAV99732.1"/>
    </source>
</evidence>